<reference evidence="3 4" key="1">
    <citation type="journal article" date="2021" name="bioRxiv">
        <title>The Gossypium anomalum genome as a resource for cotton improvement and evolutionary analysis of hybrid incompatibility.</title>
        <authorList>
            <person name="Grover C.E."/>
            <person name="Yuan D."/>
            <person name="Arick M.A."/>
            <person name="Miller E.R."/>
            <person name="Hu G."/>
            <person name="Peterson D.G."/>
            <person name="Wendel J.F."/>
            <person name="Udall J.A."/>
        </authorList>
    </citation>
    <scope>NUCLEOTIDE SEQUENCE [LARGE SCALE GENOMIC DNA]</scope>
    <source>
        <strain evidence="3">JFW-Udall</strain>
        <tissue evidence="3">Leaf</tissue>
    </source>
</reference>
<dbReference type="InterPro" id="IPR000477">
    <property type="entry name" value="RT_dom"/>
</dbReference>
<dbReference type="GO" id="GO:0003824">
    <property type="term" value="F:catalytic activity"/>
    <property type="evidence" value="ECO:0007669"/>
    <property type="project" value="UniProtKB-KW"/>
</dbReference>
<dbReference type="InterPro" id="IPR036397">
    <property type="entry name" value="RNaseH_sf"/>
</dbReference>
<dbReference type="Pfam" id="PF00078">
    <property type="entry name" value="RVT_1"/>
    <property type="match status" value="1"/>
</dbReference>
<dbReference type="Gene3D" id="3.30.420.10">
    <property type="entry name" value="Ribonuclease H-like superfamily/Ribonuclease H"/>
    <property type="match status" value="1"/>
</dbReference>
<dbReference type="Gene3D" id="1.10.340.70">
    <property type="match status" value="1"/>
</dbReference>
<evidence type="ECO:0000313" key="4">
    <source>
        <dbReference type="Proteomes" id="UP000701853"/>
    </source>
</evidence>
<feature type="domain" description="Integrase catalytic" evidence="2">
    <location>
        <begin position="391"/>
        <end position="515"/>
    </location>
</feature>
<dbReference type="CDD" id="cd01647">
    <property type="entry name" value="RT_LTR"/>
    <property type="match status" value="1"/>
</dbReference>
<gene>
    <name evidence="3" type="ORF">CXB51_034955</name>
</gene>
<dbReference type="Gene3D" id="3.30.70.270">
    <property type="match status" value="1"/>
</dbReference>
<dbReference type="Pfam" id="PF17921">
    <property type="entry name" value="Integrase_H2C2"/>
    <property type="match status" value="1"/>
</dbReference>
<dbReference type="OrthoDB" id="1001581at2759"/>
<dbReference type="InterPro" id="IPR050951">
    <property type="entry name" value="Retrovirus_Pol_polyprotein"/>
</dbReference>
<name>A0A8J5Y3K0_9ROSI</name>
<dbReference type="InterPro" id="IPR012337">
    <property type="entry name" value="RNaseH-like_sf"/>
</dbReference>
<dbReference type="Proteomes" id="UP000701853">
    <property type="component" value="Chromosome 13"/>
</dbReference>
<evidence type="ECO:0000259" key="2">
    <source>
        <dbReference type="PROSITE" id="PS50994"/>
    </source>
</evidence>
<protein>
    <recommendedName>
        <fullName evidence="2">Integrase catalytic domain-containing protein</fullName>
    </recommendedName>
</protein>
<keyword evidence="1" id="KW-0511">Multifunctional enzyme</keyword>
<dbReference type="PANTHER" id="PTHR37984">
    <property type="entry name" value="PROTEIN CBG26694"/>
    <property type="match status" value="1"/>
</dbReference>
<dbReference type="EMBL" id="JAHUZN010000013">
    <property type="protein sequence ID" value="KAG8473037.1"/>
    <property type="molecule type" value="Genomic_DNA"/>
</dbReference>
<sequence length="515" mass="59569">MGWRICIDYRKLNKATRKDHFPLPFLDQILDRLAGRDYYYFHDGYLGYNQITVAPKDQHKTTFTYPYGIFAFRRMPFGLCNAPATFQRCMMSIFTDMVEKFSEVFMDNFSVFGDTYDDYLDNLAKVLKRCEETNLVLNWEKCHFMVREGVVLGHRITRHGIEVERAKVDVIKKLPPLTSVKDDTIFKFNEECLKAFNDLKNRLATAPIIVTPDWGLPFELMCDASDFAIGAFMGQRRNKFFHPIYYASRTLTGVQLNYTVLLRQEFDLEIQDRKGVENQVADHLSRLEPQEGNSPLVPIQETFPDEHILKCADQMIRRCMTEEEIPQILYHYHSAPSGGQFGGTCTTAKVLKTGFFWPTLFKDAYAYVKSCDRCQKVGNVTNRNEMSRTNIIEVELFDVWGIDFLGPFPSSFGHKYILVAVDYVSKCVEAKAYPTNDARVVMKFLQKHVFTRFGALRAIISDEGSHFVNKWLKWLLDKHGVKHKVATAYHQQTNGQAELENKEIKGILKKVVCLN</sequence>
<organism evidence="3 4">
    <name type="scientific">Gossypium anomalum</name>
    <dbReference type="NCBI Taxonomy" id="47600"/>
    <lineage>
        <taxon>Eukaryota</taxon>
        <taxon>Viridiplantae</taxon>
        <taxon>Streptophyta</taxon>
        <taxon>Embryophyta</taxon>
        <taxon>Tracheophyta</taxon>
        <taxon>Spermatophyta</taxon>
        <taxon>Magnoliopsida</taxon>
        <taxon>eudicotyledons</taxon>
        <taxon>Gunneridae</taxon>
        <taxon>Pentapetalae</taxon>
        <taxon>rosids</taxon>
        <taxon>malvids</taxon>
        <taxon>Malvales</taxon>
        <taxon>Malvaceae</taxon>
        <taxon>Malvoideae</taxon>
        <taxon>Gossypium</taxon>
    </lineage>
</organism>
<proteinExistence type="predicted"/>
<dbReference type="GO" id="GO:0003676">
    <property type="term" value="F:nucleic acid binding"/>
    <property type="evidence" value="ECO:0007669"/>
    <property type="project" value="InterPro"/>
</dbReference>
<dbReference type="InterPro" id="IPR001584">
    <property type="entry name" value="Integrase_cat-core"/>
</dbReference>
<evidence type="ECO:0000256" key="1">
    <source>
        <dbReference type="ARBA" id="ARBA00023268"/>
    </source>
</evidence>
<accession>A0A8J5Y3K0</accession>
<dbReference type="InterPro" id="IPR043128">
    <property type="entry name" value="Rev_trsase/Diguanyl_cyclase"/>
</dbReference>
<evidence type="ECO:0000313" key="3">
    <source>
        <dbReference type="EMBL" id="KAG8473037.1"/>
    </source>
</evidence>
<dbReference type="PROSITE" id="PS50994">
    <property type="entry name" value="INTEGRASE"/>
    <property type="match status" value="1"/>
</dbReference>
<dbReference type="InterPro" id="IPR041588">
    <property type="entry name" value="Integrase_H2C2"/>
</dbReference>
<dbReference type="SUPFAM" id="SSF56672">
    <property type="entry name" value="DNA/RNA polymerases"/>
    <property type="match status" value="1"/>
</dbReference>
<dbReference type="InterPro" id="IPR043502">
    <property type="entry name" value="DNA/RNA_pol_sf"/>
</dbReference>
<dbReference type="GO" id="GO:0015074">
    <property type="term" value="P:DNA integration"/>
    <property type="evidence" value="ECO:0007669"/>
    <property type="project" value="InterPro"/>
</dbReference>
<keyword evidence="4" id="KW-1185">Reference proteome</keyword>
<dbReference type="AlphaFoldDB" id="A0A8J5Y3K0"/>
<dbReference type="Pfam" id="PF17919">
    <property type="entry name" value="RT_RNaseH_2"/>
    <property type="match status" value="1"/>
</dbReference>
<dbReference type="SUPFAM" id="SSF53098">
    <property type="entry name" value="Ribonuclease H-like"/>
    <property type="match status" value="1"/>
</dbReference>
<dbReference type="Pfam" id="PF00665">
    <property type="entry name" value="rve"/>
    <property type="match status" value="1"/>
</dbReference>
<comment type="caution">
    <text evidence="3">The sequence shown here is derived from an EMBL/GenBank/DDBJ whole genome shotgun (WGS) entry which is preliminary data.</text>
</comment>
<dbReference type="Gene3D" id="3.10.10.10">
    <property type="entry name" value="HIV Type 1 Reverse Transcriptase, subunit A, domain 1"/>
    <property type="match status" value="1"/>
</dbReference>
<dbReference type="PANTHER" id="PTHR37984:SF5">
    <property type="entry name" value="PROTEIN NYNRIN-LIKE"/>
    <property type="match status" value="1"/>
</dbReference>
<dbReference type="InterPro" id="IPR041577">
    <property type="entry name" value="RT_RNaseH_2"/>
</dbReference>